<gene>
    <name evidence="1" type="ORF">RM555_09255</name>
</gene>
<organism evidence="1 2">
    <name type="scientific">Micromonospora reichwaldensis</name>
    <dbReference type="NCBI Taxonomy" id="3075516"/>
    <lineage>
        <taxon>Bacteria</taxon>
        <taxon>Bacillati</taxon>
        <taxon>Actinomycetota</taxon>
        <taxon>Actinomycetes</taxon>
        <taxon>Micromonosporales</taxon>
        <taxon>Micromonosporaceae</taxon>
        <taxon>Micromonospora</taxon>
    </lineage>
</organism>
<sequence length="226" mass="25523">MAPIEVAGRPVNDPLGVFVDYCKRHARTVRAYDWLAGTHPVLTPKLIKVTRAPYMGSRISREQERHLLRLSETAPWDDVPLDAQLRNANPMLDDGCYDGALRLYQHFFQDRPRGLGHAKVSKALHLARPGLFLILDSALLRRYRRAAEVAARELQQAGSRHAPPRRAYWAAYRTDLLRAAEGLARLRAAARHHDDPLVAEAADRLSDVRLLDILAWMPDREASSTS</sequence>
<name>A0ABU2WVT6_9ACTN</name>
<evidence type="ECO:0000313" key="1">
    <source>
        <dbReference type="EMBL" id="MDT0529177.1"/>
    </source>
</evidence>
<protein>
    <submittedName>
        <fullName evidence="1">DUF6308 family protein</fullName>
    </submittedName>
</protein>
<keyword evidence="2" id="KW-1185">Reference proteome</keyword>
<reference evidence="1" key="1">
    <citation type="submission" date="2023-09" db="EMBL/GenBank/DDBJ databases">
        <title>30 novel species of actinomycetes from the DSMZ collection.</title>
        <authorList>
            <person name="Nouioui I."/>
        </authorList>
    </citation>
    <scope>NUCLEOTIDE SEQUENCE</scope>
    <source>
        <strain evidence="1">DSM 115977</strain>
    </source>
</reference>
<dbReference type="Proteomes" id="UP001180973">
    <property type="component" value="Unassembled WGS sequence"/>
</dbReference>
<comment type="caution">
    <text evidence="1">The sequence shown here is derived from an EMBL/GenBank/DDBJ whole genome shotgun (WGS) entry which is preliminary data.</text>
</comment>
<dbReference type="RefSeq" id="WP_311411347.1">
    <property type="nucleotide sequence ID" value="NZ_JAVRFL010000008.1"/>
</dbReference>
<proteinExistence type="predicted"/>
<accession>A0ABU2WVT6</accession>
<dbReference type="EMBL" id="JAVRFL010000008">
    <property type="protein sequence ID" value="MDT0529177.1"/>
    <property type="molecule type" value="Genomic_DNA"/>
</dbReference>
<evidence type="ECO:0000313" key="2">
    <source>
        <dbReference type="Proteomes" id="UP001180973"/>
    </source>
</evidence>